<evidence type="ECO:0000256" key="13">
    <source>
        <dbReference type="ARBA" id="ARBA00023303"/>
    </source>
</evidence>
<dbReference type="InterPro" id="IPR018247">
    <property type="entry name" value="EF_Hand_1_Ca_BS"/>
</dbReference>
<evidence type="ECO:0000256" key="11">
    <source>
        <dbReference type="ARBA" id="ARBA00023136"/>
    </source>
</evidence>
<dbReference type="Proteomes" id="UP001642484">
    <property type="component" value="Unassembled WGS sequence"/>
</dbReference>
<evidence type="ECO:0000313" key="17">
    <source>
        <dbReference type="EMBL" id="CAK9079591.1"/>
    </source>
</evidence>
<dbReference type="SUPFAM" id="SSF47473">
    <property type="entry name" value="EF-hand"/>
    <property type="match status" value="1"/>
</dbReference>
<dbReference type="InterPro" id="IPR027359">
    <property type="entry name" value="Volt_channel_dom_sf"/>
</dbReference>
<dbReference type="EMBL" id="CAXAMN010023673">
    <property type="protein sequence ID" value="CAK9079591.1"/>
    <property type="molecule type" value="Genomic_DNA"/>
</dbReference>
<evidence type="ECO:0000256" key="4">
    <source>
        <dbReference type="ARBA" id="ARBA00022568"/>
    </source>
</evidence>
<dbReference type="Gene3D" id="1.10.238.10">
    <property type="entry name" value="EF-hand"/>
    <property type="match status" value="1"/>
</dbReference>
<feature type="region of interest" description="Disordered" evidence="14">
    <location>
        <begin position="613"/>
        <end position="637"/>
    </location>
</feature>
<evidence type="ECO:0000313" key="18">
    <source>
        <dbReference type="Proteomes" id="UP001642484"/>
    </source>
</evidence>
<dbReference type="InterPro" id="IPR011992">
    <property type="entry name" value="EF-hand-dom_pair"/>
</dbReference>
<comment type="subcellular location">
    <subcellularLocation>
        <location evidence="1">Membrane</location>
        <topology evidence="1">Multi-pass membrane protein</topology>
    </subcellularLocation>
</comment>
<evidence type="ECO:0000256" key="5">
    <source>
        <dbReference type="ARBA" id="ARBA00022673"/>
    </source>
</evidence>
<evidence type="ECO:0000256" key="6">
    <source>
        <dbReference type="ARBA" id="ARBA00022692"/>
    </source>
</evidence>
<evidence type="ECO:0000256" key="3">
    <source>
        <dbReference type="ARBA" id="ARBA00022553"/>
    </source>
</evidence>
<keyword evidence="12" id="KW-0325">Glycoprotein</keyword>
<dbReference type="GO" id="GO:0034220">
    <property type="term" value="P:monoatomic ion transmembrane transport"/>
    <property type="evidence" value="ECO:0007669"/>
    <property type="project" value="UniProtKB-KW"/>
</dbReference>
<organism evidence="17 18">
    <name type="scientific">Durusdinium trenchii</name>
    <dbReference type="NCBI Taxonomy" id="1381693"/>
    <lineage>
        <taxon>Eukaryota</taxon>
        <taxon>Sar</taxon>
        <taxon>Alveolata</taxon>
        <taxon>Dinophyceae</taxon>
        <taxon>Suessiales</taxon>
        <taxon>Symbiodiniaceae</taxon>
        <taxon>Durusdinium</taxon>
    </lineage>
</organism>
<feature type="domain" description="EF-hand" evidence="16">
    <location>
        <begin position="383"/>
        <end position="418"/>
    </location>
</feature>
<evidence type="ECO:0000256" key="9">
    <source>
        <dbReference type="ARBA" id="ARBA00022989"/>
    </source>
</evidence>
<dbReference type="Gene3D" id="1.20.120.350">
    <property type="entry name" value="Voltage-gated potassium channels. Chain C"/>
    <property type="match status" value="1"/>
</dbReference>
<dbReference type="InterPro" id="IPR005821">
    <property type="entry name" value="Ion_trans_dom"/>
</dbReference>
<sequence>MVGTKDSFEVAAAPRAAIEEVENATNTHHLESTLAGLKSLRYNSFGPGKPWLDVDGTLIWSPLRIKVAKMVFSQGFETMMGAVIVSNLILIWFEADRDAQCYPTFANNLQDCPHRSDASSWINILNLILLLTYTFECGIRFFVERTHYWYNAWNMIDLVTMILGWLSLILASVVNLSLLRLTRLVRVVRAVRVFISVPEFYLLITGLYSSIKAILFGSMMLVIVILFWAVIAVELLHPVVSALDTFPETCTRCQRSFQDVASAGVTFFQQIVAGDSWGGISVPLIEANPLSGVLLFAVMIFVGLGMMNLILAVIVERATEARENDHEQKIKKKEEERSKSMVDLAKLCASMDQNNNGLVSLQEMQNGYDQLESFRKLMQQMDIKRDEMQTVFSVLDSDSSGEVSYLEFCQNIGGFLKRDPIIMHSLVHYSVLELRKLIRDEVMQTLHDQHTQVMQAQNRLLAAVGLEEVRSDSKSYTSFVGREKQEAFARHRKSSQAGSGGPPTHNTLGFGKSDLFETLEKMEQELQPLLDRAQQIVISLVDKASETSQRSATTNASNALSNSEQLQFEIVEESADLDSKFQRLCERFQEQRKAAALLQDHLVDVLEDLEHFREDSQGQGQGPSGPSTTFHKRLFHV</sequence>
<keyword evidence="8" id="KW-0851">Voltage-gated channel</keyword>
<keyword evidence="9 15" id="KW-1133">Transmembrane helix</keyword>
<dbReference type="SMART" id="SM00054">
    <property type="entry name" value="EFh"/>
    <property type="match status" value="2"/>
</dbReference>
<evidence type="ECO:0000259" key="16">
    <source>
        <dbReference type="PROSITE" id="PS50222"/>
    </source>
</evidence>
<reference evidence="17 18" key="1">
    <citation type="submission" date="2024-02" db="EMBL/GenBank/DDBJ databases">
        <authorList>
            <person name="Chen Y."/>
            <person name="Shah S."/>
            <person name="Dougan E. K."/>
            <person name="Thang M."/>
            <person name="Chan C."/>
        </authorList>
    </citation>
    <scope>NUCLEOTIDE SEQUENCE [LARGE SCALE GENOMIC DNA]</scope>
</reference>
<dbReference type="Gene3D" id="1.10.287.70">
    <property type="match status" value="1"/>
</dbReference>
<evidence type="ECO:0000256" key="12">
    <source>
        <dbReference type="ARBA" id="ARBA00023180"/>
    </source>
</evidence>
<gene>
    <name evidence="17" type="ORF">CCMP2556_LOCUS39175</name>
</gene>
<dbReference type="InterPro" id="IPR002048">
    <property type="entry name" value="EF_hand_dom"/>
</dbReference>
<feature type="transmembrane region" description="Helical" evidence="15">
    <location>
        <begin position="121"/>
        <end position="143"/>
    </location>
</feature>
<feature type="region of interest" description="Disordered" evidence="14">
    <location>
        <begin position="487"/>
        <end position="511"/>
    </location>
</feature>
<accession>A0ABP0PUZ2</accession>
<keyword evidence="4" id="KW-0109">Calcium transport</keyword>
<keyword evidence="3" id="KW-0597">Phosphoprotein</keyword>
<name>A0ABP0PUZ2_9DINO</name>
<feature type="transmembrane region" description="Helical" evidence="15">
    <location>
        <begin position="71"/>
        <end position="93"/>
    </location>
</feature>
<dbReference type="PROSITE" id="PS50222">
    <property type="entry name" value="EF_HAND_2"/>
    <property type="match status" value="2"/>
</dbReference>
<evidence type="ECO:0000256" key="14">
    <source>
        <dbReference type="SAM" id="MobiDB-lite"/>
    </source>
</evidence>
<keyword evidence="7" id="KW-0106">Calcium</keyword>
<comment type="caution">
    <text evidence="17">The sequence shown here is derived from an EMBL/GenBank/DDBJ whole genome shotgun (WGS) entry which is preliminary data.</text>
</comment>
<dbReference type="PROSITE" id="PS00018">
    <property type="entry name" value="EF_HAND_1"/>
    <property type="match status" value="2"/>
</dbReference>
<keyword evidence="11 15" id="KW-0472">Membrane</keyword>
<proteinExistence type="predicted"/>
<keyword evidence="2" id="KW-0813">Transport</keyword>
<keyword evidence="5" id="KW-0107">Calcium channel</keyword>
<evidence type="ECO:0000256" key="7">
    <source>
        <dbReference type="ARBA" id="ARBA00022837"/>
    </source>
</evidence>
<feature type="transmembrane region" description="Helical" evidence="15">
    <location>
        <begin position="215"/>
        <end position="236"/>
    </location>
</feature>
<keyword evidence="6 15" id="KW-0812">Transmembrane</keyword>
<keyword evidence="18" id="KW-1185">Reference proteome</keyword>
<feature type="transmembrane region" description="Helical" evidence="15">
    <location>
        <begin position="155"/>
        <end position="178"/>
    </location>
</feature>
<dbReference type="PANTHER" id="PTHR45628">
    <property type="entry name" value="VOLTAGE-DEPENDENT CALCIUM CHANNEL TYPE A SUBUNIT ALPHA-1"/>
    <property type="match status" value="1"/>
</dbReference>
<evidence type="ECO:0000256" key="8">
    <source>
        <dbReference type="ARBA" id="ARBA00022882"/>
    </source>
</evidence>
<dbReference type="SUPFAM" id="SSF81324">
    <property type="entry name" value="Voltage-gated potassium channels"/>
    <property type="match status" value="1"/>
</dbReference>
<dbReference type="InterPro" id="IPR050599">
    <property type="entry name" value="VDCC_alpha-1_subunit"/>
</dbReference>
<feature type="domain" description="EF-hand" evidence="16">
    <location>
        <begin position="339"/>
        <end position="374"/>
    </location>
</feature>
<keyword evidence="10" id="KW-0406">Ion transport</keyword>
<dbReference type="PANTHER" id="PTHR45628:SF7">
    <property type="entry name" value="VOLTAGE-DEPENDENT CALCIUM CHANNEL TYPE A SUBUNIT ALPHA-1"/>
    <property type="match status" value="1"/>
</dbReference>
<dbReference type="Pfam" id="PF00520">
    <property type="entry name" value="Ion_trans"/>
    <property type="match status" value="1"/>
</dbReference>
<evidence type="ECO:0000256" key="15">
    <source>
        <dbReference type="SAM" id="Phobius"/>
    </source>
</evidence>
<protein>
    <recommendedName>
        <fullName evidence="16">EF-hand domain-containing protein</fullName>
    </recommendedName>
</protein>
<keyword evidence="13" id="KW-0407">Ion channel</keyword>
<evidence type="ECO:0000256" key="1">
    <source>
        <dbReference type="ARBA" id="ARBA00004141"/>
    </source>
</evidence>
<evidence type="ECO:0000256" key="10">
    <source>
        <dbReference type="ARBA" id="ARBA00023065"/>
    </source>
</evidence>
<feature type="transmembrane region" description="Helical" evidence="15">
    <location>
        <begin position="293"/>
        <end position="315"/>
    </location>
</feature>
<evidence type="ECO:0000256" key="2">
    <source>
        <dbReference type="ARBA" id="ARBA00022448"/>
    </source>
</evidence>